<feature type="coiled-coil region" evidence="3">
    <location>
        <begin position="136"/>
        <end position="173"/>
    </location>
</feature>
<accession>A0ABM0GSD6</accession>
<sequence>MWTSRPNIDIMMVPTEQQFDGCSPSDSEHDGDEDGIVHLHDDSGILKSGCDEEWYSNDLQLAAELGKTLLERNRELESQLIHAQHLNEEHSLHIMHLEKQVALLREAADSKAKLYEQLDYNVQEMEKTSIKQTHELRTSKQKIERLTEIIESLENKVQEQNTLLEDMKVHERERARERRKTQSLPREVNLSQLRRYFSTSNLEETDAVKDEINRLKHTLQFLRSRLNAEKRRSDEFEIEISVLTQENQSLYEHMKELEIKSEENSLEYELAAASPGAQKSPSLCSCCLKKFSLIRQKSQDEDSDLPADSSFDEDGDTFEWDTFFLSHPISGTAVKQESSEMSLFGELDAQYHDLKEKYNDLLVHSKSTVDGDVTASVDTKCDNVCNTAVQTTPMLEKRRSLSFEFAKMKEKESAANEKLTEKFQPEYKKLFKEIFEVLRRSKKLRIEKK</sequence>
<keyword evidence="2 3" id="KW-0175">Coiled coil</keyword>
<gene>
    <name evidence="5" type="primary">LOC100377032</name>
</gene>
<organism evidence="4 5">
    <name type="scientific">Saccoglossus kowalevskii</name>
    <name type="common">Acorn worm</name>
    <dbReference type="NCBI Taxonomy" id="10224"/>
    <lineage>
        <taxon>Eukaryota</taxon>
        <taxon>Metazoa</taxon>
        <taxon>Hemichordata</taxon>
        <taxon>Enteropneusta</taxon>
        <taxon>Harrimaniidae</taxon>
        <taxon>Saccoglossus</taxon>
    </lineage>
</organism>
<dbReference type="InterPro" id="IPR026079">
    <property type="entry name" value="CDR2"/>
</dbReference>
<name>A0ABM0GSD6_SACKO</name>
<protein>
    <submittedName>
        <fullName evidence="5">Cerebellar degeneration-related protein 2-like</fullName>
    </submittedName>
</protein>
<dbReference type="RefSeq" id="XP_002736317.2">
    <property type="nucleotide sequence ID" value="XM_002736271.2"/>
</dbReference>
<feature type="coiled-coil region" evidence="3">
    <location>
        <begin position="205"/>
        <end position="260"/>
    </location>
</feature>
<dbReference type="GeneID" id="100377032"/>
<proteinExistence type="inferred from homology"/>
<dbReference type="PANTHER" id="PTHR19232:SF7">
    <property type="entry name" value="CENTROCORTIN, ISOFORM A"/>
    <property type="match status" value="1"/>
</dbReference>
<dbReference type="Proteomes" id="UP000694865">
    <property type="component" value="Unplaced"/>
</dbReference>
<comment type="similarity">
    <text evidence="1">Belongs to the CDR2 family.</text>
</comment>
<reference evidence="5" key="1">
    <citation type="submission" date="2025-08" db="UniProtKB">
        <authorList>
            <consortium name="RefSeq"/>
        </authorList>
    </citation>
    <scope>IDENTIFICATION</scope>
    <source>
        <tissue evidence="5">Testes</tissue>
    </source>
</reference>
<evidence type="ECO:0000256" key="1">
    <source>
        <dbReference type="ARBA" id="ARBA00009019"/>
    </source>
</evidence>
<evidence type="ECO:0000313" key="4">
    <source>
        <dbReference type="Proteomes" id="UP000694865"/>
    </source>
</evidence>
<evidence type="ECO:0000256" key="2">
    <source>
        <dbReference type="ARBA" id="ARBA00023054"/>
    </source>
</evidence>
<evidence type="ECO:0000313" key="5">
    <source>
        <dbReference type="RefSeq" id="XP_002736317.2"/>
    </source>
</evidence>
<evidence type="ECO:0000256" key="3">
    <source>
        <dbReference type="SAM" id="Coils"/>
    </source>
</evidence>
<keyword evidence="4" id="KW-1185">Reference proteome</keyword>
<dbReference type="PANTHER" id="PTHR19232">
    <property type="entry name" value="CENTROCORTIN FAMILY MEMBER"/>
    <property type="match status" value="1"/>
</dbReference>